<evidence type="ECO:0000313" key="1">
    <source>
        <dbReference type="EMBL" id="KAA9321957.1"/>
    </source>
</evidence>
<dbReference type="PROSITE" id="PS00383">
    <property type="entry name" value="TYR_PHOSPHATASE_1"/>
    <property type="match status" value="1"/>
</dbReference>
<gene>
    <name evidence="2" type="ORF">AAC431_06015</name>
    <name evidence="1" type="ORF">F6H94_05930</name>
</gene>
<sequence>METNLSNKSINITSGRNFRELGGYETLSGKKIKFHKVLRSGHLADLSEADRHYLTNYGVRYDIDFRSKEETKKQPDRIPENVQYDFNPVFSDDLTNSSKSIDALETEAEKDPQFGFDHMLLAYEDMIHSATARHAYQNFFKFLLSNTQENESVLFHCTAGKDRTGFGAFLLLSSLGVPLEVIKRDYLLTNITTKSFVENLLIEEKRKGSSDNLLQSIKDIQTVHPEYLDHAISVINKDYGSINEYLHNVIQLSNQDIIDLRNIYLE</sequence>
<dbReference type="SUPFAM" id="SSF52799">
    <property type="entry name" value="(Phosphotyrosine protein) phosphatases II"/>
    <property type="match status" value="1"/>
</dbReference>
<protein>
    <submittedName>
        <fullName evidence="1">Tyrosine-protein phosphatase</fullName>
        <ecNumber evidence="2">3.1.3.48</ecNumber>
    </submittedName>
</protein>
<proteinExistence type="predicted"/>
<dbReference type="KEGG" id="lje:BUE77_01215"/>
<dbReference type="GO" id="GO:0004725">
    <property type="term" value="F:protein tyrosine phosphatase activity"/>
    <property type="evidence" value="ECO:0007669"/>
    <property type="project" value="UniProtKB-EC"/>
</dbReference>
<dbReference type="Proteomes" id="UP000327236">
    <property type="component" value="Unassembled WGS sequence"/>
</dbReference>
<accession>A0A5N1IDD9</accession>
<dbReference type="InterPro" id="IPR016130">
    <property type="entry name" value="Tyr_Pase_AS"/>
</dbReference>
<keyword evidence="2" id="KW-0378">Hydrolase</keyword>
<dbReference type="EMBL" id="JBBVUL010000010">
    <property type="protein sequence ID" value="MEL0565478.1"/>
    <property type="molecule type" value="Genomic_DNA"/>
</dbReference>
<dbReference type="OrthoDB" id="1188001at2"/>
<comment type="caution">
    <text evidence="1">The sequence shown here is derived from an EMBL/GenBank/DDBJ whole genome shotgun (WGS) entry which is preliminary data.</text>
</comment>
<organism evidence="1 3">
    <name type="scientific">Lactobacillus jensenii</name>
    <dbReference type="NCBI Taxonomy" id="109790"/>
    <lineage>
        <taxon>Bacteria</taxon>
        <taxon>Bacillati</taxon>
        <taxon>Bacillota</taxon>
        <taxon>Bacilli</taxon>
        <taxon>Lactobacillales</taxon>
        <taxon>Lactobacillaceae</taxon>
        <taxon>Lactobacillus</taxon>
    </lineage>
</organism>
<dbReference type="EC" id="3.1.3.48" evidence="2"/>
<evidence type="ECO:0000313" key="4">
    <source>
        <dbReference type="Proteomes" id="UP001385848"/>
    </source>
</evidence>
<evidence type="ECO:0000313" key="2">
    <source>
        <dbReference type="EMBL" id="MEL0565478.1"/>
    </source>
</evidence>
<reference evidence="1 3" key="1">
    <citation type="submission" date="2019-09" db="EMBL/GenBank/DDBJ databases">
        <title>Draft genome sequence assemblies of isolates from the urinary tract.</title>
        <authorList>
            <person name="Mores C.R."/>
            <person name="Putonti C."/>
            <person name="Wolfe A.J."/>
        </authorList>
    </citation>
    <scope>NUCLEOTIDE SEQUENCE [LARGE SCALE GENOMIC DNA]</scope>
    <source>
        <strain evidence="1 3">UMB246</strain>
    </source>
</reference>
<dbReference type="GeneID" id="31742318"/>
<keyword evidence="4" id="KW-1185">Reference proteome</keyword>
<dbReference type="Gene3D" id="3.90.190.10">
    <property type="entry name" value="Protein tyrosine phosphatase superfamily"/>
    <property type="match status" value="1"/>
</dbReference>
<dbReference type="AlphaFoldDB" id="A0A5N1IDD9"/>
<dbReference type="Proteomes" id="UP001385848">
    <property type="component" value="Unassembled WGS sequence"/>
</dbReference>
<dbReference type="InterPro" id="IPR029021">
    <property type="entry name" value="Prot-tyrosine_phosphatase-like"/>
</dbReference>
<dbReference type="EMBL" id="VYWW01000024">
    <property type="protein sequence ID" value="KAA9321957.1"/>
    <property type="molecule type" value="Genomic_DNA"/>
</dbReference>
<dbReference type="RefSeq" id="WP_006585311.1">
    <property type="nucleotide sequence ID" value="NZ_CATOUV010000001.1"/>
</dbReference>
<dbReference type="Pfam" id="PF13350">
    <property type="entry name" value="Y_phosphatase3"/>
    <property type="match status" value="1"/>
</dbReference>
<name>A0A5N1IDD9_LACJE</name>
<evidence type="ECO:0000313" key="3">
    <source>
        <dbReference type="Proteomes" id="UP000327236"/>
    </source>
</evidence>
<dbReference type="InterPro" id="IPR026893">
    <property type="entry name" value="Tyr/Ser_Pase_IphP-type"/>
</dbReference>
<reference evidence="2 4" key="2">
    <citation type="submission" date="2024-04" db="EMBL/GenBank/DDBJ databases">
        <title>Three lactobacilli isolated from voided urine samples from females with type 2 diabetes.</title>
        <authorList>
            <person name="Kula A."/>
            <person name="Stegman N."/>
            <person name="Putonti C."/>
        </authorList>
    </citation>
    <scope>NUCLEOTIDE SEQUENCE [LARGE SCALE GENOMIC DNA]</scope>
    <source>
        <strain evidence="2 4">1855</strain>
    </source>
</reference>